<accession>A0A443Q4Z4</accession>
<evidence type="ECO:0000313" key="3">
    <source>
        <dbReference type="EMBL" id="RWR98090.1"/>
    </source>
</evidence>
<evidence type="ECO:0000259" key="2">
    <source>
        <dbReference type="PROSITE" id="PS50013"/>
    </source>
</evidence>
<dbReference type="SUPFAM" id="SSF54160">
    <property type="entry name" value="Chromo domain-like"/>
    <property type="match status" value="1"/>
</dbReference>
<dbReference type="Gene3D" id="2.40.50.40">
    <property type="match status" value="1"/>
</dbReference>
<proteinExistence type="predicted"/>
<feature type="region of interest" description="Disordered" evidence="1">
    <location>
        <begin position="120"/>
        <end position="140"/>
    </location>
</feature>
<dbReference type="SMART" id="SM00298">
    <property type="entry name" value="CHROMO"/>
    <property type="match status" value="1"/>
</dbReference>
<protein>
    <recommendedName>
        <fullName evidence="2">Chromo domain-containing protein</fullName>
    </recommendedName>
</protein>
<dbReference type="InterPro" id="IPR023780">
    <property type="entry name" value="Chromo_domain"/>
</dbReference>
<dbReference type="InterPro" id="IPR016197">
    <property type="entry name" value="Chromo-like_dom_sf"/>
</dbReference>
<dbReference type="PROSITE" id="PS50013">
    <property type="entry name" value="CHROMO_2"/>
    <property type="match status" value="1"/>
</dbReference>
<dbReference type="PANTHER" id="PTHR46148">
    <property type="entry name" value="CHROMO DOMAIN-CONTAINING PROTEIN"/>
    <property type="match status" value="1"/>
</dbReference>
<dbReference type="InterPro" id="IPR056924">
    <property type="entry name" value="SH3_Tf2-1"/>
</dbReference>
<dbReference type="CDD" id="cd00024">
    <property type="entry name" value="CD_CSD"/>
    <property type="match status" value="1"/>
</dbReference>
<dbReference type="AlphaFoldDB" id="A0A443Q4Z4"/>
<feature type="domain" description="Chromo" evidence="2">
    <location>
        <begin position="140"/>
        <end position="204"/>
    </location>
</feature>
<keyword evidence="4" id="KW-1185">Reference proteome</keyword>
<sequence>MVGYTGSSPAAYHFAKEWHKNAEIARAYLEKAAKRAKKYADKDRRPENFKVGDKVLVKLQPAQLKFFRKVHNGLVRKYEGPFPIIEKIGKVSFKVQLPPWLKVHPVFHASCLKPYHADQKDQARSVPTRETPTMTSSSTKQVEDILADRVKSVRGILKKTEYLVKWKGLPEAEASWELEATLHPYRDQLEEYLKKASTRASTFRKSAGWLNTALYLKACSVSLMRAYAGSWVVTDPTSHPVSLNRSGLPRCIPAFHRRVIREKSERADLLVRFYLSLFSISRLILVVKRESYRFESICARAFSPSDNVVFSFRKHVVPLVSRYVPRLFETPMRLGFRWIPLWSSSPTSGRKSVWGNLNGSILYEPMENLGHDNKSSSLIVKRKGAQSHIYNKVSKGVLLT</sequence>
<name>A0A443Q4Z4_9MAGN</name>
<comment type="caution">
    <text evidence="3">The sequence shown here is derived from an EMBL/GenBank/DDBJ whole genome shotgun (WGS) entry which is preliminary data.</text>
</comment>
<dbReference type="EMBL" id="QPKB01000515">
    <property type="protein sequence ID" value="RWR98090.1"/>
    <property type="molecule type" value="Genomic_DNA"/>
</dbReference>
<reference evidence="3 4" key="1">
    <citation type="journal article" date="2019" name="Nat. Plants">
        <title>Stout camphor tree genome fills gaps in understanding of flowering plant genome evolution.</title>
        <authorList>
            <person name="Chaw S.M."/>
            <person name="Liu Y.C."/>
            <person name="Wu Y.W."/>
            <person name="Wang H.Y."/>
            <person name="Lin C.I."/>
            <person name="Wu C.S."/>
            <person name="Ke H.M."/>
            <person name="Chang L.Y."/>
            <person name="Hsu C.Y."/>
            <person name="Yang H.T."/>
            <person name="Sudianto E."/>
            <person name="Hsu M.H."/>
            <person name="Wu K.P."/>
            <person name="Wang L.N."/>
            <person name="Leebens-Mack J.H."/>
            <person name="Tsai I.J."/>
        </authorList>
    </citation>
    <scope>NUCLEOTIDE SEQUENCE [LARGE SCALE GENOMIC DNA]</scope>
    <source>
        <strain evidence="4">cv. Chaw 1501</strain>
        <tissue evidence="3">Young leaves</tissue>
    </source>
</reference>
<evidence type="ECO:0000313" key="4">
    <source>
        <dbReference type="Proteomes" id="UP000283530"/>
    </source>
</evidence>
<dbReference type="OrthoDB" id="2020640at2759"/>
<dbReference type="Pfam" id="PF00385">
    <property type="entry name" value="Chromo"/>
    <property type="match status" value="1"/>
</dbReference>
<dbReference type="STRING" id="337451.A0A443Q4Z4"/>
<dbReference type="PANTHER" id="PTHR46148:SF52">
    <property type="entry name" value="OS04G0603800 PROTEIN"/>
    <property type="match status" value="1"/>
</dbReference>
<dbReference type="Proteomes" id="UP000283530">
    <property type="component" value="Unassembled WGS sequence"/>
</dbReference>
<organism evidence="3 4">
    <name type="scientific">Cinnamomum micranthum f. kanehirae</name>
    <dbReference type="NCBI Taxonomy" id="337451"/>
    <lineage>
        <taxon>Eukaryota</taxon>
        <taxon>Viridiplantae</taxon>
        <taxon>Streptophyta</taxon>
        <taxon>Embryophyta</taxon>
        <taxon>Tracheophyta</taxon>
        <taxon>Spermatophyta</taxon>
        <taxon>Magnoliopsida</taxon>
        <taxon>Magnoliidae</taxon>
        <taxon>Laurales</taxon>
        <taxon>Lauraceae</taxon>
        <taxon>Cinnamomum</taxon>
    </lineage>
</organism>
<dbReference type="Pfam" id="PF24626">
    <property type="entry name" value="SH3_Tf2-1"/>
    <property type="match status" value="1"/>
</dbReference>
<evidence type="ECO:0000256" key="1">
    <source>
        <dbReference type="SAM" id="MobiDB-lite"/>
    </source>
</evidence>
<gene>
    <name evidence="3" type="ORF">CKAN_02758400</name>
</gene>
<feature type="compositionally biased region" description="Polar residues" evidence="1">
    <location>
        <begin position="128"/>
        <end position="140"/>
    </location>
</feature>
<dbReference type="InterPro" id="IPR000953">
    <property type="entry name" value="Chromo/chromo_shadow_dom"/>
</dbReference>